<evidence type="ECO:0000313" key="4">
    <source>
        <dbReference type="Proteomes" id="UP000321638"/>
    </source>
</evidence>
<proteinExistence type="predicted"/>
<name>A0A5C8PM15_9HYPH</name>
<evidence type="ECO:0000313" key="3">
    <source>
        <dbReference type="EMBL" id="TXL75344.1"/>
    </source>
</evidence>
<sequence>MIKTWRRPLMAGFATVALGLMAAMGAARAQGPIQLKLLDRLPPDHYIARYATNVWIDEVQRATDGAVAIQRYPSERLGKSKDMLSLIKTGVTDMGEIFPGYLGEQMVLSTVAELPGMVPDACAASRAFLELAKDGAFIDSNELVPNGIRMLYVVGLPQYELFTSKKIDTIQSLTGLKIRSSGATMDAGLRSVGSVPIRMGAPELTESFARGTVDGTAYPVASIFSYDLQKLVRYATVNGTFGSSMTFYGISRRVWDKLPAKVQQAMIEAGARTTERACGLIDRDNEEAMSRLEKEGAVLVRFSAADIAKLKAFYGPVADAWAAALDKKGKPGTQTLTRFREAIERHRASR</sequence>
<dbReference type="PANTHER" id="PTHR33376">
    <property type="match status" value="1"/>
</dbReference>
<dbReference type="GO" id="GO:0055085">
    <property type="term" value="P:transmembrane transport"/>
    <property type="evidence" value="ECO:0007669"/>
    <property type="project" value="InterPro"/>
</dbReference>
<evidence type="ECO:0000256" key="1">
    <source>
        <dbReference type="ARBA" id="ARBA00022729"/>
    </source>
</evidence>
<dbReference type="Proteomes" id="UP000321638">
    <property type="component" value="Unassembled WGS sequence"/>
</dbReference>
<dbReference type="AlphaFoldDB" id="A0A5C8PM15"/>
<dbReference type="InterPro" id="IPR038404">
    <property type="entry name" value="TRAP_DctP_sf"/>
</dbReference>
<accession>A0A5C8PM15</accession>
<reference evidence="3 4" key="1">
    <citation type="submission" date="2019-06" db="EMBL/GenBank/DDBJ databases">
        <title>New taxonomy in bacterial strain CC-CFT640, isolated from vineyard.</title>
        <authorList>
            <person name="Lin S.-Y."/>
            <person name="Tsai C.-F."/>
            <person name="Young C.-C."/>
        </authorList>
    </citation>
    <scope>NUCLEOTIDE SEQUENCE [LARGE SCALE GENOMIC DNA]</scope>
    <source>
        <strain evidence="3 4">CC-CFT640</strain>
    </source>
</reference>
<evidence type="ECO:0000256" key="2">
    <source>
        <dbReference type="SAM" id="SignalP"/>
    </source>
</evidence>
<gene>
    <name evidence="3" type="ORF">FHP25_13955</name>
</gene>
<feature type="signal peptide" evidence="2">
    <location>
        <begin position="1"/>
        <end position="29"/>
    </location>
</feature>
<dbReference type="Pfam" id="PF03480">
    <property type="entry name" value="DctP"/>
    <property type="match status" value="1"/>
</dbReference>
<dbReference type="Gene3D" id="3.40.190.170">
    <property type="entry name" value="Bacterial extracellular solute-binding protein, family 7"/>
    <property type="match status" value="1"/>
</dbReference>
<protein>
    <submittedName>
        <fullName evidence="3">C4-dicarboxylate ABC transporter</fullName>
    </submittedName>
</protein>
<dbReference type="CDD" id="cd13601">
    <property type="entry name" value="PBP2_TRAP_DctP1_3_4_like"/>
    <property type="match status" value="1"/>
</dbReference>
<organism evidence="3 4">
    <name type="scientific">Vineibacter terrae</name>
    <dbReference type="NCBI Taxonomy" id="2586908"/>
    <lineage>
        <taxon>Bacteria</taxon>
        <taxon>Pseudomonadati</taxon>
        <taxon>Pseudomonadota</taxon>
        <taxon>Alphaproteobacteria</taxon>
        <taxon>Hyphomicrobiales</taxon>
        <taxon>Vineibacter</taxon>
    </lineage>
</organism>
<dbReference type="OrthoDB" id="7822595at2"/>
<feature type="chain" id="PRO_5023094173" evidence="2">
    <location>
        <begin position="30"/>
        <end position="350"/>
    </location>
</feature>
<dbReference type="NCBIfam" id="NF037995">
    <property type="entry name" value="TRAP_S1"/>
    <property type="match status" value="1"/>
</dbReference>
<comment type="caution">
    <text evidence="3">The sequence shown here is derived from an EMBL/GenBank/DDBJ whole genome shotgun (WGS) entry which is preliminary data.</text>
</comment>
<keyword evidence="4" id="KW-1185">Reference proteome</keyword>
<dbReference type="RefSeq" id="WP_147847559.1">
    <property type="nucleotide sequence ID" value="NZ_VDUZ01000014.1"/>
</dbReference>
<dbReference type="EMBL" id="VDUZ01000014">
    <property type="protein sequence ID" value="TXL75344.1"/>
    <property type="molecule type" value="Genomic_DNA"/>
</dbReference>
<keyword evidence="1 2" id="KW-0732">Signal</keyword>
<dbReference type="PANTHER" id="PTHR33376:SF15">
    <property type="entry name" value="BLL6794 PROTEIN"/>
    <property type="match status" value="1"/>
</dbReference>
<dbReference type="InterPro" id="IPR018389">
    <property type="entry name" value="DctP_fam"/>
</dbReference>